<evidence type="ECO:0000313" key="2">
    <source>
        <dbReference type="Proteomes" id="UP000233332"/>
    </source>
</evidence>
<dbReference type="SUPFAM" id="SSF53756">
    <property type="entry name" value="UDP-Glycosyltransferase/glycogen phosphorylase"/>
    <property type="match status" value="1"/>
</dbReference>
<accession>A0A2N3LBC5</accession>
<dbReference type="EMBL" id="NXGX01000001">
    <property type="protein sequence ID" value="PKR60037.1"/>
    <property type="molecule type" value="Genomic_DNA"/>
</dbReference>
<organism evidence="1 2">
    <name type="scientific">Thalassospira lohafexi</name>
    <dbReference type="NCBI Taxonomy" id="744227"/>
    <lineage>
        <taxon>Bacteria</taxon>
        <taxon>Pseudomonadati</taxon>
        <taxon>Pseudomonadota</taxon>
        <taxon>Alphaproteobacteria</taxon>
        <taxon>Rhodospirillales</taxon>
        <taxon>Thalassospiraceae</taxon>
        <taxon>Thalassospira</taxon>
    </lineage>
</organism>
<protein>
    <recommendedName>
        <fullName evidence="3">Glycosyltransferase</fullName>
    </recommendedName>
</protein>
<evidence type="ECO:0000313" key="1">
    <source>
        <dbReference type="EMBL" id="PKR60037.1"/>
    </source>
</evidence>
<gene>
    <name evidence="1" type="ORF">COO92_01300</name>
</gene>
<reference evidence="1 2" key="1">
    <citation type="submission" date="2017-09" db="EMBL/GenBank/DDBJ databases">
        <title>Biodiversity and function of Thalassospira species in the particle-attached aromatic-hydrocarbon-degrading consortia from the surface seawater of the China South Sea.</title>
        <authorList>
            <person name="Dong C."/>
            <person name="Lai Q."/>
            <person name="Shao Z."/>
        </authorList>
    </citation>
    <scope>NUCLEOTIDE SEQUENCE [LARGE SCALE GENOMIC DNA]</scope>
    <source>
        <strain evidence="1 2">139Z-12</strain>
    </source>
</reference>
<proteinExistence type="predicted"/>
<dbReference type="Proteomes" id="UP000233332">
    <property type="component" value="Unassembled WGS sequence"/>
</dbReference>
<dbReference type="Gene3D" id="3.40.50.2000">
    <property type="entry name" value="Glycogen Phosphorylase B"/>
    <property type="match status" value="1"/>
</dbReference>
<keyword evidence="2" id="KW-1185">Reference proteome</keyword>
<comment type="caution">
    <text evidence="1">The sequence shown here is derived from an EMBL/GenBank/DDBJ whole genome shotgun (WGS) entry which is preliminary data.</text>
</comment>
<sequence>MVKICIGYKVVSGPWGGGNSFFSSLTRELSKAGHIVVNNLNDDDIDVIVITDPRYGRRNKSIPFSYRAAWLYTREINRNCLIVHRINECDERKNTRHMNQLLKKCNQAADYTVFVGSWLKSLDLWQGPKRMPNSVILNGSDQDVFNRKGFVPWNGSGPLKLVTHHWGGNWMKGFDIYDHIDQMLAQPKWKGKIEFSYIGNTPDGYKFKNARLVEPLSGEALADALRENHAYVTGSLNEPGGNHQNEGAQCGLPVLYLRSGCMPEYLSGHGLEFTDKTDFESKLLELIENYELWEQKTKSYPHNSYKSCQQWISLLENIIKKKESFLLDRDEYKIGIWRKIRNIWRK</sequence>
<evidence type="ECO:0008006" key="3">
    <source>
        <dbReference type="Google" id="ProtNLM"/>
    </source>
</evidence>
<dbReference type="RefSeq" id="WP_133125023.1">
    <property type="nucleotide sequence ID" value="NZ_NXGX01000001.1"/>
</dbReference>
<name>A0A2N3LBC5_9PROT</name>
<dbReference type="AlphaFoldDB" id="A0A2N3LBC5"/>